<evidence type="ECO:0000256" key="3">
    <source>
        <dbReference type="ARBA" id="ARBA00009595"/>
    </source>
</evidence>
<dbReference type="InterPro" id="IPR020084">
    <property type="entry name" value="NUDIX_hydrolase_CS"/>
</dbReference>
<dbReference type="Gene3D" id="3.90.79.20">
    <property type="match status" value="1"/>
</dbReference>
<dbReference type="NCBIfam" id="NF001299">
    <property type="entry name" value="PRK00241.1"/>
    <property type="match status" value="1"/>
</dbReference>
<evidence type="ECO:0000256" key="2">
    <source>
        <dbReference type="ARBA" id="ARBA00001947"/>
    </source>
</evidence>
<gene>
    <name evidence="11" type="primary">nudC</name>
    <name evidence="11" type="ORF">HC757_12245</name>
</gene>
<keyword evidence="5" id="KW-0479">Metal-binding</keyword>
<dbReference type="InterPro" id="IPR015797">
    <property type="entry name" value="NUDIX_hydrolase-like_dom_sf"/>
</dbReference>
<evidence type="ECO:0000256" key="9">
    <source>
        <dbReference type="ARBA" id="ARBA00023679"/>
    </source>
</evidence>
<feature type="domain" description="Nudix hydrolase" evidence="10">
    <location>
        <begin position="164"/>
        <end position="292"/>
    </location>
</feature>
<dbReference type="AlphaFoldDB" id="A0A972JK81"/>
<dbReference type="InterPro" id="IPR049734">
    <property type="entry name" value="NudC-like_C"/>
</dbReference>
<evidence type="ECO:0000256" key="1">
    <source>
        <dbReference type="ARBA" id="ARBA00001946"/>
    </source>
</evidence>
<dbReference type="InterPro" id="IPR000086">
    <property type="entry name" value="NUDIX_hydrolase_dom"/>
</dbReference>
<name>A0A972JK81_9GAMM</name>
<evidence type="ECO:0000256" key="5">
    <source>
        <dbReference type="ARBA" id="ARBA00022723"/>
    </source>
</evidence>
<dbReference type="PANTHER" id="PTHR42904:SF6">
    <property type="entry name" value="NAD-CAPPED RNA HYDROLASE NUDT12"/>
    <property type="match status" value="1"/>
</dbReference>
<dbReference type="Pfam" id="PF09296">
    <property type="entry name" value="NUDIX-like"/>
    <property type="match status" value="1"/>
</dbReference>
<dbReference type="InterPro" id="IPR050241">
    <property type="entry name" value="NAD-cap_RNA_hydrolase_NudC"/>
</dbReference>
<proteinExistence type="inferred from homology"/>
<comment type="similarity">
    <text evidence="3">Belongs to the Nudix hydrolase family. NudC subfamily.</text>
</comment>
<dbReference type="SUPFAM" id="SSF55811">
    <property type="entry name" value="Nudix"/>
    <property type="match status" value="1"/>
</dbReference>
<comment type="caution">
    <text evidence="11">The sequence shown here is derived from an EMBL/GenBank/DDBJ whole genome shotgun (WGS) entry which is preliminary data.</text>
</comment>
<dbReference type="GO" id="GO:0019677">
    <property type="term" value="P:NAD+ catabolic process"/>
    <property type="evidence" value="ECO:0007669"/>
    <property type="project" value="TreeGrafter"/>
</dbReference>
<organism evidence="11 12">
    <name type="scientific">Shewanella salipaludis</name>
    <dbReference type="NCBI Taxonomy" id="2723052"/>
    <lineage>
        <taxon>Bacteria</taxon>
        <taxon>Pseudomonadati</taxon>
        <taxon>Pseudomonadota</taxon>
        <taxon>Gammaproteobacteria</taxon>
        <taxon>Alteromonadales</taxon>
        <taxon>Shewanellaceae</taxon>
        <taxon>Shewanella</taxon>
    </lineage>
</organism>
<dbReference type="GO" id="GO:0046872">
    <property type="term" value="F:metal ion binding"/>
    <property type="evidence" value="ECO:0007669"/>
    <property type="project" value="UniProtKB-KW"/>
</dbReference>
<evidence type="ECO:0000259" key="10">
    <source>
        <dbReference type="PROSITE" id="PS51462"/>
    </source>
</evidence>
<dbReference type="PROSITE" id="PS00893">
    <property type="entry name" value="NUDIX_BOX"/>
    <property type="match status" value="1"/>
</dbReference>
<dbReference type="GO" id="GO:0005829">
    <property type="term" value="C:cytosol"/>
    <property type="evidence" value="ECO:0007669"/>
    <property type="project" value="TreeGrafter"/>
</dbReference>
<reference evidence="11" key="1">
    <citation type="submission" date="2020-04" db="EMBL/GenBank/DDBJ databases">
        <title>Description of Shewanella salipaludis sp. nov., isolated from a salt marsh.</title>
        <authorList>
            <person name="Park S."/>
            <person name="Yoon J.-H."/>
        </authorList>
    </citation>
    <scope>NUCLEOTIDE SEQUENCE</scope>
    <source>
        <strain evidence="11">SHSM-M6</strain>
    </source>
</reference>
<dbReference type="GO" id="GO:0035529">
    <property type="term" value="F:NADH pyrophosphatase activity"/>
    <property type="evidence" value="ECO:0007669"/>
    <property type="project" value="TreeGrafter"/>
</dbReference>
<dbReference type="Gene3D" id="3.90.79.10">
    <property type="entry name" value="Nucleoside Triphosphate Pyrophosphohydrolase"/>
    <property type="match status" value="1"/>
</dbReference>
<dbReference type="Pfam" id="PF00293">
    <property type="entry name" value="NUDIX"/>
    <property type="match status" value="1"/>
</dbReference>
<dbReference type="RefSeq" id="WP_169564657.1">
    <property type="nucleotide sequence ID" value="NZ_JAAXYH010000008.1"/>
</dbReference>
<protein>
    <recommendedName>
        <fullName evidence="4">NAD(+) diphosphatase</fullName>
        <ecNumber evidence="4">3.6.1.22</ecNumber>
    </recommendedName>
</protein>
<evidence type="ECO:0000256" key="8">
    <source>
        <dbReference type="ARBA" id="ARBA00023027"/>
    </source>
</evidence>
<dbReference type="CDD" id="cd03429">
    <property type="entry name" value="NUDIX_NADH_pyrophosphatase_Nudt13"/>
    <property type="match status" value="1"/>
</dbReference>
<dbReference type="PANTHER" id="PTHR42904">
    <property type="entry name" value="NUDIX HYDROLASE, NUDC SUBFAMILY"/>
    <property type="match status" value="1"/>
</dbReference>
<dbReference type="InterPro" id="IPR015376">
    <property type="entry name" value="Znr_NADH_PPase"/>
</dbReference>
<evidence type="ECO:0000256" key="6">
    <source>
        <dbReference type="ARBA" id="ARBA00022801"/>
    </source>
</evidence>
<dbReference type="PROSITE" id="PS51462">
    <property type="entry name" value="NUDIX"/>
    <property type="match status" value="1"/>
</dbReference>
<dbReference type="GO" id="GO:0006742">
    <property type="term" value="P:NADP+ catabolic process"/>
    <property type="evidence" value="ECO:0007669"/>
    <property type="project" value="TreeGrafter"/>
</dbReference>
<dbReference type="InterPro" id="IPR015375">
    <property type="entry name" value="NADH_PPase-like_N"/>
</dbReference>
<dbReference type="EC" id="3.6.1.22" evidence="4"/>
<sequence length="309" mass="34569">MLKYSAMMLNRASADRKDPKWLAARINHASRWLLTHSDDNFFCKISHRPLLLSHDDVAHLDLTQGIFLGLDEAKEECAYFALDMTHLDNSALSGALAAGEFIDLRKAALVLENPLASMLALARGLSFWHRSHRFCGRCGTENIAIEAGHARACPNGDCGHLTFPRTDPAVIMLVQRRFADGVERCLLGRQAIWPEGVFSTLAGFVDPGETLEQAVGREVLEEAGISVTHVRYIASQPWPFPASIMLGFIADATTESIRIDKDEIDEARWFSRAELAEFGEWGDEGPGLKLTRHDSISRYLIEYWRDLKC</sequence>
<evidence type="ECO:0000313" key="12">
    <source>
        <dbReference type="Proteomes" id="UP000737113"/>
    </source>
</evidence>
<dbReference type="Proteomes" id="UP000737113">
    <property type="component" value="Unassembled WGS sequence"/>
</dbReference>
<evidence type="ECO:0000256" key="4">
    <source>
        <dbReference type="ARBA" id="ARBA00012381"/>
    </source>
</evidence>
<keyword evidence="6 11" id="KW-0378">Hydrolase</keyword>
<keyword evidence="12" id="KW-1185">Reference proteome</keyword>
<dbReference type="EMBL" id="JAAXYH010000008">
    <property type="protein sequence ID" value="NMH65930.1"/>
    <property type="molecule type" value="Genomic_DNA"/>
</dbReference>
<keyword evidence="7" id="KW-0460">Magnesium</keyword>
<comment type="catalytic activity">
    <reaction evidence="9">
        <text>a 5'-end NAD(+)-phospho-ribonucleoside in mRNA + H2O = a 5'-end phospho-adenosine-phospho-ribonucleoside in mRNA + beta-nicotinamide D-ribonucleotide + 2 H(+)</text>
        <dbReference type="Rhea" id="RHEA:60876"/>
        <dbReference type="Rhea" id="RHEA-COMP:15698"/>
        <dbReference type="Rhea" id="RHEA-COMP:15719"/>
        <dbReference type="ChEBI" id="CHEBI:14649"/>
        <dbReference type="ChEBI" id="CHEBI:15377"/>
        <dbReference type="ChEBI" id="CHEBI:15378"/>
        <dbReference type="ChEBI" id="CHEBI:144029"/>
        <dbReference type="ChEBI" id="CHEBI:144051"/>
    </reaction>
    <physiologicalReaction direction="left-to-right" evidence="9">
        <dbReference type="Rhea" id="RHEA:60877"/>
    </physiologicalReaction>
</comment>
<comment type="cofactor">
    <cofactor evidence="2">
        <name>Zn(2+)</name>
        <dbReference type="ChEBI" id="CHEBI:29105"/>
    </cofactor>
</comment>
<accession>A0A972JK81</accession>
<comment type="cofactor">
    <cofactor evidence="1">
        <name>Mg(2+)</name>
        <dbReference type="ChEBI" id="CHEBI:18420"/>
    </cofactor>
</comment>
<dbReference type="Pfam" id="PF09297">
    <property type="entry name" value="Zn_ribbon_NUD"/>
    <property type="match status" value="1"/>
</dbReference>
<evidence type="ECO:0000313" key="11">
    <source>
        <dbReference type="EMBL" id="NMH65930.1"/>
    </source>
</evidence>
<evidence type="ECO:0000256" key="7">
    <source>
        <dbReference type="ARBA" id="ARBA00022842"/>
    </source>
</evidence>
<keyword evidence="8" id="KW-0520">NAD</keyword>